<dbReference type="SUPFAM" id="SSF56762">
    <property type="entry name" value="HydB/Nqo4-like"/>
    <property type="match status" value="1"/>
</dbReference>
<feature type="domain" description="NADH-quinone oxidoreductase subunit D" evidence="8">
    <location>
        <begin position="155"/>
        <end position="440"/>
    </location>
</feature>
<sequence length="440" mass="48442">MTDTDFRRDDSADAPSVTVAGQDWDQVGTVLTGAGEERIVVNMGPQHPSTHGVLRLILEIEGETVTEARCGIGYLHTGIEKNLEFRTWTQGVTFVTRMDYLSPFFNETAYCLGVEKLLDITEQIPERATVVRVLLMELNRISSHLVALATGGMELGALTPMLFGFRERELILDVFETITGLRMNHAFIRPGGLAQDLPDDGVAKVRELLDVLPGRLRDMEHLLSANPIWKKRTQDIGYLDLTGCMALGITGPVLRATGLPHDLRRAAPYCGYENYEFDIPTTTGCDCYGRYYIRVAEMRESLKIVEQCLDKLRPGPVMIDDKKIAWPADLRLGPDGLGNSPEHIGKIMGTSMEALIHHFKIVTEGIRVPAGQVYSAVESPRGELGVHMVSDGGTRPYRVHYRDPSFTNLQAVAAMCEGGMVADVIASVASIDPVMGGVDR</sequence>
<protein>
    <recommendedName>
        <fullName evidence="6">NADH-quinone oxidoreductase subunit D</fullName>
        <ecNumber evidence="6">7.1.1.-</ecNumber>
    </recommendedName>
    <alternativeName>
        <fullName evidence="6">NADH dehydrogenase I subunit D</fullName>
    </alternativeName>
    <alternativeName>
        <fullName evidence="6">NDH-1 subunit D</fullName>
    </alternativeName>
</protein>
<keyword evidence="4 6" id="KW-1278">Translocase</keyword>
<dbReference type="PANTHER" id="PTHR11993">
    <property type="entry name" value="NADH-UBIQUINONE OXIDOREDUCTASE 49 KDA SUBUNIT"/>
    <property type="match status" value="1"/>
</dbReference>
<comment type="catalytic activity">
    <reaction evidence="6">
        <text>a quinone + NADH + 5 H(+)(in) = a quinol + NAD(+) + 4 H(+)(out)</text>
        <dbReference type="Rhea" id="RHEA:57888"/>
        <dbReference type="ChEBI" id="CHEBI:15378"/>
        <dbReference type="ChEBI" id="CHEBI:24646"/>
        <dbReference type="ChEBI" id="CHEBI:57540"/>
        <dbReference type="ChEBI" id="CHEBI:57945"/>
        <dbReference type="ChEBI" id="CHEBI:132124"/>
    </reaction>
</comment>
<organism evidence="9 10">
    <name type="scientific">Nocardia thailandica</name>
    <dbReference type="NCBI Taxonomy" id="257275"/>
    <lineage>
        <taxon>Bacteria</taxon>
        <taxon>Bacillati</taxon>
        <taxon>Actinomycetota</taxon>
        <taxon>Actinomycetes</taxon>
        <taxon>Mycobacteriales</taxon>
        <taxon>Nocardiaceae</taxon>
        <taxon>Nocardia</taxon>
    </lineage>
</organism>
<comment type="subcellular location">
    <subcellularLocation>
        <location evidence="6">Cell membrane</location>
        <topology evidence="6">Peripheral membrane protein</topology>
        <orientation evidence="6">Cytoplasmic side</orientation>
    </subcellularLocation>
</comment>
<dbReference type="RefSeq" id="WP_043651746.1">
    <property type="nucleotide sequence ID" value="NZ_JBIAMX010000007.1"/>
</dbReference>
<evidence type="ECO:0000256" key="5">
    <source>
        <dbReference type="ARBA" id="ARBA00023027"/>
    </source>
</evidence>
<evidence type="ECO:0000256" key="6">
    <source>
        <dbReference type="HAMAP-Rule" id="MF_01358"/>
    </source>
</evidence>
<dbReference type="EMBL" id="JBIAMX010000007">
    <property type="protein sequence ID" value="MFF0544045.1"/>
    <property type="molecule type" value="Genomic_DNA"/>
</dbReference>
<accession>A0ABW6PNQ7</accession>
<comment type="function">
    <text evidence="6">NDH-1 shuttles electrons from NADH, via FMN and iron-sulfur (Fe-S) centers, to quinones in the respiratory chain. The immediate electron acceptor for the enzyme in this species is believed to be a menaquinone. Couples the redox reaction to proton translocation (for every two electrons transferred, four hydrogen ions are translocated across the cytoplasmic membrane), and thus conserves the redox energy in a proton gradient.</text>
</comment>
<dbReference type="InterPro" id="IPR029014">
    <property type="entry name" value="NiFe-Hase_large"/>
</dbReference>
<dbReference type="Proteomes" id="UP001601444">
    <property type="component" value="Unassembled WGS sequence"/>
</dbReference>
<evidence type="ECO:0000259" key="8">
    <source>
        <dbReference type="Pfam" id="PF00346"/>
    </source>
</evidence>
<name>A0ABW6PNQ7_9NOCA</name>
<dbReference type="HAMAP" id="MF_01358">
    <property type="entry name" value="NDH1_NuoD"/>
    <property type="match status" value="1"/>
</dbReference>
<evidence type="ECO:0000313" key="10">
    <source>
        <dbReference type="Proteomes" id="UP001601444"/>
    </source>
</evidence>
<keyword evidence="3 6" id="KW-0874">Quinone</keyword>
<comment type="caution">
    <text evidence="9">The sequence shown here is derived from an EMBL/GenBank/DDBJ whole genome shotgun (WGS) entry which is preliminary data.</text>
</comment>
<gene>
    <name evidence="6 9" type="primary">nuoD</name>
    <name evidence="9" type="ORF">ACFYTF_14535</name>
</gene>
<dbReference type="InterPro" id="IPR022885">
    <property type="entry name" value="NDH1_su_D/H"/>
</dbReference>
<keyword evidence="2 6" id="KW-0813">Transport</keyword>
<dbReference type="InterPro" id="IPR001135">
    <property type="entry name" value="NADH_Q_OxRdtase_suD"/>
</dbReference>
<evidence type="ECO:0000256" key="3">
    <source>
        <dbReference type="ARBA" id="ARBA00022719"/>
    </source>
</evidence>
<keyword evidence="6" id="KW-1003">Cell membrane</keyword>
<keyword evidence="6" id="KW-0472">Membrane</keyword>
<comment type="subunit">
    <text evidence="6">NDH-1 is composed of 14 different subunits. Subunits NuoB, C, D, E, F, and G constitute the peripheral sector of the complex.</text>
</comment>
<evidence type="ECO:0000256" key="2">
    <source>
        <dbReference type="ARBA" id="ARBA00022448"/>
    </source>
</evidence>
<keyword evidence="5 6" id="KW-0520">NAD</keyword>
<evidence type="ECO:0000313" key="9">
    <source>
        <dbReference type="EMBL" id="MFF0544045.1"/>
    </source>
</evidence>
<dbReference type="PANTHER" id="PTHR11993:SF10">
    <property type="entry name" value="NADH DEHYDROGENASE [UBIQUINONE] IRON-SULFUR PROTEIN 2, MITOCHONDRIAL"/>
    <property type="match status" value="1"/>
</dbReference>
<dbReference type="EC" id="7.1.1.-" evidence="6"/>
<dbReference type="Gene3D" id="1.10.645.10">
    <property type="entry name" value="Cytochrome-c3 Hydrogenase, chain B"/>
    <property type="match status" value="1"/>
</dbReference>
<comment type="similarity">
    <text evidence="1 6 7">Belongs to the complex I 49 kDa subunit family.</text>
</comment>
<evidence type="ECO:0000256" key="7">
    <source>
        <dbReference type="RuleBase" id="RU003685"/>
    </source>
</evidence>
<evidence type="ECO:0000256" key="1">
    <source>
        <dbReference type="ARBA" id="ARBA00005769"/>
    </source>
</evidence>
<keyword evidence="10" id="KW-1185">Reference proteome</keyword>
<evidence type="ECO:0000256" key="4">
    <source>
        <dbReference type="ARBA" id="ARBA00022967"/>
    </source>
</evidence>
<reference evidence="9 10" key="1">
    <citation type="submission" date="2024-10" db="EMBL/GenBank/DDBJ databases">
        <title>The Natural Products Discovery Center: Release of the First 8490 Sequenced Strains for Exploring Actinobacteria Biosynthetic Diversity.</title>
        <authorList>
            <person name="Kalkreuter E."/>
            <person name="Kautsar S.A."/>
            <person name="Yang D."/>
            <person name="Bader C.D."/>
            <person name="Teijaro C.N."/>
            <person name="Fluegel L."/>
            <person name="Davis C.M."/>
            <person name="Simpson J.R."/>
            <person name="Lauterbach L."/>
            <person name="Steele A.D."/>
            <person name="Gui C."/>
            <person name="Meng S."/>
            <person name="Li G."/>
            <person name="Viehrig K."/>
            <person name="Ye F."/>
            <person name="Su P."/>
            <person name="Kiefer A.F."/>
            <person name="Nichols A."/>
            <person name="Cepeda A.J."/>
            <person name="Yan W."/>
            <person name="Fan B."/>
            <person name="Jiang Y."/>
            <person name="Adhikari A."/>
            <person name="Zheng C.-J."/>
            <person name="Schuster L."/>
            <person name="Cowan T.M."/>
            <person name="Smanski M.J."/>
            <person name="Chevrette M.G."/>
            <person name="De Carvalho L.P.S."/>
            <person name="Shen B."/>
        </authorList>
    </citation>
    <scope>NUCLEOTIDE SEQUENCE [LARGE SCALE GENOMIC DNA]</scope>
    <source>
        <strain evidence="9 10">NPDC004045</strain>
    </source>
</reference>
<proteinExistence type="inferred from homology"/>
<dbReference type="NCBIfam" id="NF004739">
    <property type="entry name" value="PRK06075.1"/>
    <property type="match status" value="1"/>
</dbReference>
<dbReference type="NCBIfam" id="TIGR01962">
    <property type="entry name" value="NuoD"/>
    <property type="match status" value="1"/>
</dbReference>
<dbReference type="PROSITE" id="PS00535">
    <property type="entry name" value="COMPLEX1_49K"/>
    <property type="match status" value="1"/>
</dbReference>
<dbReference type="Pfam" id="PF00346">
    <property type="entry name" value="Complex1_49kDa"/>
    <property type="match status" value="1"/>
</dbReference>
<dbReference type="InterPro" id="IPR014029">
    <property type="entry name" value="NADH_UbQ_OxRdtase_49kDa_CS"/>
</dbReference>